<dbReference type="Proteomes" id="UP000199109">
    <property type="component" value="Unassembled WGS sequence"/>
</dbReference>
<dbReference type="EMBL" id="FNAO01000005">
    <property type="protein sequence ID" value="SDE44132.1"/>
    <property type="molecule type" value="Genomic_DNA"/>
</dbReference>
<dbReference type="RefSeq" id="WP_091868395.1">
    <property type="nucleotide sequence ID" value="NZ_FNAO01000005.1"/>
</dbReference>
<evidence type="ECO:0000313" key="4">
    <source>
        <dbReference type="Proteomes" id="UP000199109"/>
    </source>
</evidence>
<dbReference type="Pfam" id="PF00690">
    <property type="entry name" value="Cation_ATPase_N"/>
    <property type="match status" value="1"/>
</dbReference>
<reference evidence="3 4" key="1">
    <citation type="submission" date="2016-10" db="EMBL/GenBank/DDBJ databases">
        <authorList>
            <person name="de Groot N.N."/>
        </authorList>
    </citation>
    <scope>NUCLEOTIDE SEQUENCE [LARGE SCALE GENOMIC DNA]</scope>
    <source>
        <strain evidence="3 4">DSM 23421</strain>
    </source>
</reference>
<dbReference type="STRING" id="641691.SAMN05421636_10578"/>
<evidence type="ECO:0000259" key="2">
    <source>
        <dbReference type="Pfam" id="PF00690"/>
    </source>
</evidence>
<keyword evidence="4" id="KW-1185">Reference proteome</keyword>
<evidence type="ECO:0000313" key="3">
    <source>
        <dbReference type="EMBL" id="SDE44132.1"/>
    </source>
</evidence>
<dbReference type="InterPro" id="IPR004014">
    <property type="entry name" value="ATPase_P-typ_cation-transptr_N"/>
</dbReference>
<proteinExistence type="predicted"/>
<evidence type="ECO:0000256" key="1">
    <source>
        <dbReference type="SAM" id="Phobius"/>
    </source>
</evidence>
<keyword evidence="1" id="KW-1133">Transmembrane helix</keyword>
<name>A0A1G7CXR7_9FLAO</name>
<sequence length="100" mass="11218">MGNPADFGIEGLSDEAVLRSRKTHGKNTLDYNKEYSYLDVLKSVFKESMVILLAVASNIYFISGNVGDCIFFLVCILAGGGHFQKLPTYRYCMLRNRTNP</sequence>
<feature type="transmembrane region" description="Helical" evidence="1">
    <location>
        <begin position="50"/>
        <end position="80"/>
    </location>
</feature>
<accession>A0A1G7CXR7</accession>
<dbReference type="OrthoDB" id="9957771at2"/>
<dbReference type="SUPFAM" id="SSF81665">
    <property type="entry name" value="Calcium ATPase, transmembrane domain M"/>
    <property type="match status" value="1"/>
</dbReference>
<keyword evidence="1" id="KW-0472">Membrane</keyword>
<organism evidence="3 4">
    <name type="scientific">Pricia antarctica</name>
    <dbReference type="NCBI Taxonomy" id="641691"/>
    <lineage>
        <taxon>Bacteria</taxon>
        <taxon>Pseudomonadati</taxon>
        <taxon>Bacteroidota</taxon>
        <taxon>Flavobacteriia</taxon>
        <taxon>Flavobacteriales</taxon>
        <taxon>Flavobacteriaceae</taxon>
        <taxon>Pricia</taxon>
    </lineage>
</organism>
<keyword evidence="1" id="KW-0812">Transmembrane</keyword>
<dbReference type="AlphaFoldDB" id="A0A1G7CXR7"/>
<gene>
    <name evidence="3" type="ORF">SAMN05421636_10578</name>
</gene>
<protein>
    <submittedName>
        <fullName evidence="3">Ca2+-transporting ATPase</fullName>
    </submittedName>
</protein>
<feature type="domain" description="Cation-transporting P-type ATPase N-terminal" evidence="2">
    <location>
        <begin position="10"/>
        <end position="57"/>
    </location>
</feature>
<dbReference type="InterPro" id="IPR023298">
    <property type="entry name" value="ATPase_P-typ_TM_dom_sf"/>
</dbReference>